<protein>
    <submittedName>
        <fullName evidence="1">Uncharacterized protein</fullName>
    </submittedName>
</protein>
<name>A0ABT9N010_9ACTN</name>
<reference evidence="1 2" key="1">
    <citation type="submission" date="2023-07" db="EMBL/GenBank/DDBJ databases">
        <title>Sequencing the genomes of 1000 actinobacteria strains.</title>
        <authorList>
            <person name="Klenk H.-P."/>
        </authorList>
    </citation>
    <scope>NUCLEOTIDE SEQUENCE [LARGE SCALE GENOMIC DNA]</scope>
    <source>
        <strain evidence="1 2">DSM 44710</strain>
    </source>
</reference>
<keyword evidence="2" id="KW-1185">Reference proteome</keyword>
<sequence>MTITVVDRRTVITRPPSSAVGRPESISPYRNSMMVAARQDWHFT</sequence>
<dbReference type="EMBL" id="JAUSRA010000001">
    <property type="protein sequence ID" value="MDP9796833.1"/>
    <property type="molecule type" value="Genomic_DNA"/>
</dbReference>
<proteinExistence type="predicted"/>
<gene>
    <name evidence="1" type="ORF">J2S43_005345</name>
</gene>
<comment type="caution">
    <text evidence="1">The sequence shown here is derived from an EMBL/GenBank/DDBJ whole genome shotgun (WGS) entry which is preliminary data.</text>
</comment>
<dbReference type="RefSeq" id="WP_306833728.1">
    <property type="nucleotide sequence ID" value="NZ_JAUSRA010000001.1"/>
</dbReference>
<dbReference type="Proteomes" id="UP001240984">
    <property type="component" value="Unassembled WGS sequence"/>
</dbReference>
<organism evidence="1 2">
    <name type="scientific">Catenuloplanes nepalensis</name>
    <dbReference type="NCBI Taxonomy" id="587533"/>
    <lineage>
        <taxon>Bacteria</taxon>
        <taxon>Bacillati</taxon>
        <taxon>Actinomycetota</taxon>
        <taxon>Actinomycetes</taxon>
        <taxon>Micromonosporales</taxon>
        <taxon>Micromonosporaceae</taxon>
        <taxon>Catenuloplanes</taxon>
    </lineage>
</organism>
<evidence type="ECO:0000313" key="2">
    <source>
        <dbReference type="Proteomes" id="UP001240984"/>
    </source>
</evidence>
<accession>A0ABT9N010</accession>
<evidence type="ECO:0000313" key="1">
    <source>
        <dbReference type="EMBL" id="MDP9796833.1"/>
    </source>
</evidence>